<protein>
    <submittedName>
        <fullName evidence="1">DUF3987 domain-containing protein</fullName>
    </submittedName>
</protein>
<dbReference type="EMBL" id="JAGTIS010000003">
    <property type="protein sequence ID" value="MBT8766297.1"/>
    <property type="molecule type" value="Genomic_DNA"/>
</dbReference>
<dbReference type="InterPro" id="IPR025048">
    <property type="entry name" value="DUF3987"/>
</dbReference>
<gene>
    <name evidence="1" type="ORF">J7302_09150</name>
</gene>
<evidence type="ECO:0000313" key="2">
    <source>
        <dbReference type="Proteomes" id="UP001519667"/>
    </source>
</evidence>
<reference evidence="1 2" key="1">
    <citation type="submission" date="2021-04" db="EMBL/GenBank/DDBJ databases">
        <title>Pseudomonas boanensis sp. nov., a bacterium isolated from river water used for household purposes in Boane District, Mozambique.</title>
        <authorList>
            <person name="Nicklasson M."/>
            <person name="Martin-Rodriguez A.J."/>
            <person name="Thorell K."/>
            <person name="Neves L."/>
            <person name="Mussagy A."/>
            <person name="Rydberg H.A."/>
            <person name="Hernroth B."/>
            <person name="Svensson-Stadler L."/>
            <person name="Sjoling A."/>
        </authorList>
    </citation>
    <scope>NUCLEOTIDE SEQUENCE [LARGE SCALE GENOMIC DNA]</scope>
    <source>
        <strain evidence="1 2">DB1</strain>
    </source>
</reference>
<organism evidence="1 2">
    <name type="scientific">Metapseudomonas boanensis</name>
    <dbReference type="NCBI Taxonomy" id="2822138"/>
    <lineage>
        <taxon>Bacteria</taxon>
        <taxon>Pseudomonadati</taxon>
        <taxon>Pseudomonadota</taxon>
        <taxon>Gammaproteobacteria</taxon>
        <taxon>Pseudomonadales</taxon>
        <taxon>Pseudomonadaceae</taxon>
        <taxon>Metapseudomonas</taxon>
    </lineage>
</organism>
<comment type="caution">
    <text evidence="1">The sequence shown here is derived from an EMBL/GenBank/DDBJ whole genome shotgun (WGS) entry which is preliminary data.</text>
</comment>
<keyword evidence="2" id="KW-1185">Reference proteome</keyword>
<dbReference type="Pfam" id="PF13148">
    <property type="entry name" value="DUF3987"/>
    <property type="match status" value="1"/>
</dbReference>
<name>A0ABS5XF52_9GAMM</name>
<sequence>MTSVQDLSASQWESLVDNLPAFAEEMPDQALADYLNPAIKPQPLPNGLPPAMAWKDALLPEALRGFVRDTADRTQCPPDFMAVALVVGISAVVGRKFTIHPKQRDDWEVVPNQWGCIIGRPSAMKSPALKQALRPLVALEAKEREKHGQALIKYKAASEVLELERKAAKDKAKKLMTEDKRDAALTALTEFANDLPTPIPRRYIVNDASVEKLGELLNENPNGLLLARDELGGWLALMQTEDGAVARAFYLECFDGNGTFTYDRIGRGTVHIESCCISLVGGIQPSRIAPLVRGAVTGELDDGLVQRLQLAVWPDDDRAWQLVDRRPNKAAQERVGAVIHDLDQVPDEPRQALRFDLAAQDLFNAWYTAHMQEIRHGEMHPALQSHLMKMPQTIAGLALLFELIGGGRDAVGVKATARALAWADYLKSHAGRLYGAAINAPLMGARLILARKDKLPEPFTPREVRLKGWAGLDSLEVVNEALATLSEHRFVIGYEVAGDKGGRPSKRYVWRRDA</sequence>
<dbReference type="RefSeq" id="WP_215372940.1">
    <property type="nucleotide sequence ID" value="NZ_JAGTIS010000003.1"/>
</dbReference>
<proteinExistence type="predicted"/>
<evidence type="ECO:0000313" key="1">
    <source>
        <dbReference type="EMBL" id="MBT8766297.1"/>
    </source>
</evidence>
<accession>A0ABS5XF52</accession>
<dbReference type="Proteomes" id="UP001519667">
    <property type="component" value="Unassembled WGS sequence"/>
</dbReference>